<sequence length="98" mass="10956">MQTRIGSVLSFAAVLVAAALCCTGRWTGWFSPENPLRYLWVVGGLVAALVLIRLIDRRIWIIRQRAQRAETEAARDAARVAAERRRQDILEVLSDPPG</sequence>
<keyword evidence="1" id="KW-0472">Membrane</keyword>
<dbReference type="EMBL" id="PFIK01000010">
    <property type="protein sequence ID" value="PIX30254.1"/>
    <property type="molecule type" value="Genomic_DNA"/>
</dbReference>
<name>A0A2M7K1Z9_9BACT</name>
<dbReference type="AlphaFoldDB" id="A0A2M7K1Z9"/>
<proteinExistence type="predicted"/>
<feature type="transmembrane region" description="Helical" evidence="1">
    <location>
        <begin position="37"/>
        <end position="55"/>
    </location>
</feature>
<accession>A0A2M7K1Z9</accession>
<comment type="caution">
    <text evidence="2">The sequence shown here is derived from an EMBL/GenBank/DDBJ whole genome shotgun (WGS) entry which is preliminary data.</text>
</comment>
<keyword evidence="1" id="KW-0812">Transmembrane</keyword>
<gene>
    <name evidence="2" type="ORF">COZ63_00645</name>
</gene>
<evidence type="ECO:0000256" key="1">
    <source>
        <dbReference type="SAM" id="Phobius"/>
    </source>
</evidence>
<evidence type="ECO:0000313" key="2">
    <source>
        <dbReference type="EMBL" id="PIX30254.1"/>
    </source>
</evidence>
<protein>
    <submittedName>
        <fullName evidence="2">Uncharacterized protein</fullName>
    </submittedName>
</protein>
<reference evidence="3" key="1">
    <citation type="submission" date="2017-09" db="EMBL/GenBank/DDBJ databases">
        <title>Depth-based differentiation of microbial function through sediment-hosted aquifers and enrichment of novel symbionts in the deep terrestrial subsurface.</title>
        <authorList>
            <person name="Probst A.J."/>
            <person name="Ladd B."/>
            <person name="Jarett J.K."/>
            <person name="Geller-Mcgrath D.E."/>
            <person name="Sieber C.M.K."/>
            <person name="Emerson J.B."/>
            <person name="Anantharaman K."/>
            <person name="Thomas B.C."/>
            <person name="Malmstrom R."/>
            <person name="Stieglmeier M."/>
            <person name="Klingl A."/>
            <person name="Woyke T."/>
            <person name="Ryan C.M."/>
            <person name="Banfield J.F."/>
        </authorList>
    </citation>
    <scope>NUCLEOTIDE SEQUENCE [LARGE SCALE GENOMIC DNA]</scope>
</reference>
<keyword evidence="1" id="KW-1133">Transmembrane helix</keyword>
<evidence type="ECO:0000313" key="3">
    <source>
        <dbReference type="Proteomes" id="UP000229924"/>
    </source>
</evidence>
<organism evidence="2 3">
    <name type="scientific">Candidatus Berkelbacteria bacterium CG_4_8_14_3_um_filter_42_13</name>
    <dbReference type="NCBI Taxonomy" id="1974505"/>
    <lineage>
        <taxon>Bacteria</taxon>
        <taxon>Candidatus Berkelbacteria</taxon>
    </lineage>
</organism>
<dbReference type="Proteomes" id="UP000229924">
    <property type="component" value="Unassembled WGS sequence"/>
</dbReference>